<proteinExistence type="predicted"/>
<sequence>MIGDIQAMLKEVKALERRGISCPRVNMAARAAKDALRHATIGQDVEKLTAQLMDKAQELARLERLQDLASARRRLAIARASIWSPASTTAAIDSAGHALKAALDDLKERKGIRHVFPAMA</sequence>
<name>A0A1D9M9U5_9RHOB</name>
<organism evidence="1 2">
    <name type="scientific">Rhodobacter xanthinilyticus</name>
    <dbReference type="NCBI Taxonomy" id="1850250"/>
    <lineage>
        <taxon>Bacteria</taxon>
        <taxon>Pseudomonadati</taxon>
        <taxon>Pseudomonadota</taxon>
        <taxon>Alphaproteobacteria</taxon>
        <taxon>Rhodobacterales</taxon>
        <taxon>Rhodobacter group</taxon>
        <taxon>Rhodobacter</taxon>
    </lineage>
</organism>
<accession>A0A1D9M9U5</accession>
<dbReference type="KEGG" id="rhp:LPB142_04030"/>
<reference evidence="1 2" key="1">
    <citation type="submission" date="2016-10" db="EMBL/GenBank/DDBJ databases">
        <title>Rhodobacter sp. LPB0142, isolated from sea water.</title>
        <authorList>
            <person name="Kim E."/>
            <person name="Yi H."/>
        </authorList>
    </citation>
    <scope>NUCLEOTIDE SEQUENCE [LARGE SCALE GENOMIC DNA]</scope>
    <source>
        <strain evidence="1 2">LPB0142</strain>
    </source>
</reference>
<gene>
    <name evidence="1" type="ORF">LPB142_04030</name>
</gene>
<keyword evidence="2" id="KW-1185">Reference proteome</keyword>
<dbReference type="Proteomes" id="UP000176562">
    <property type="component" value="Chromosome"/>
</dbReference>
<evidence type="ECO:0000313" key="2">
    <source>
        <dbReference type="Proteomes" id="UP000176562"/>
    </source>
</evidence>
<evidence type="ECO:0000313" key="1">
    <source>
        <dbReference type="EMBL" id="AOZ68588.1"/>
    </source>
</evidence>
<dbReference type="AlphaFoldDB" id="A0A1D9M9U5"/>
<protein>
    <submittedName>
        <fullName evidence="1">Uncharacterized protein</fullName>
    </submittedName>
</protein>
<dbReference type="EMBL" id="CP017781">
    <property type="protein sequence ID" value="AOZ68588.1"/>
    <property type="molecule type" value="Genomic_DNA"/>
</dbReference>
<dbReference type="RefSeq" id="WP_071165589.1">
    <property type="nucleotide sequence ID" value="NZ_CP017781.1"/>
</dbReference>